<organism evidence="2 3">
    <name type="scientific">Leuconostoc kimchii</name>
    <dbReference type="NCBI Taxonomy" id="136609"/>
    <lineage>
        <taxon>Bacteria</taxon>
        <taxon>Bacillati</taxon>
        <taxon>Bacillota</taxon>
        <taxon>Bacilli</taxon>
        <taxon>Lactobacillales</taxon>
        <taxon>Lactobacillaceae</taxon>
        <taxon>Leuconostoc</taxon>
    </lineage>
</organism>
<keyword evidence="1" id="KW-1133">Transmembrane helix</keyword>
<evidence type="ECO:0000313" key="2">
    <source>
        <dbReference type="EMBL" id="QBR47010.1"/>
    </source>
</evidence>
<sequence length="98" mass="10956">MNKRRSGTIFVSAIIMLGLLGGLFVLQNAAFNAQLGSRAKMITLAKVDTIQLQVSLAYHKNQQSNLKIENTQIIMVEKDIHIKMGNKTYVRELLVKSP</sequence>
<proteinExistence type="predicted"/>
<keyword evidence="3" id="KW-1185">Reference proteome</keyword>
<evidence type="ECO:0000313" key="3">
    <source>
        <dbReference type="Proteomes" id="UP000295756"/>
    </source>
</evidence>
<keyword evidence="1" id="KW-0812">Transmembrane</keyword>
<keyword evidence="1" id="KW-0472">Membrane</keyword>
<dbReference type="Proteomes" id="UP000295756">
    <property type="component" value="Chromosome"/>
</dbReference>
<protein>
    <submittedName>
        <fullName evidence="2">Uncharacterized protein</fullName>
    </submittedName>
</protein>
<name>A0ABX5SI41_9LACO</name>
<dbReference type="EMBL" id="CP037939">
    <property type="protein sequence ID" value="QBR47010.1"/>
    <property type="molecule type" value="Genomic_DNA"/>
</dbReference>
<evidence type="ECO:0000256" key="1">
    <source>
        <dbReference type="SAM" id="Phobius"/>
    </source>
</evidence>
<gene>
    <name evidence="2" type="ORF">EW139_02305</name>
</gene>
<feature type="transmembrane region" description="Helical" evidence="1">
    <location>
        <begin position="7"/>
        <end position="26"/>
    </location>
</feature>
<reference evidence="2 3" key="1">
    <citation type="submission" date="2019-03" db="EMBL/GenBank/DDBJ databases">
        <title>Complete Genome Sequence of Leuconostoc kimchii strain NKJ218 Isolated from Homemade Kimchi.</title>
        <authorList>
            <person name="Jung J.Y."/>
            <person name="Jin H.M."/>
            <person name="Jung J.-W."/>
            <person name="Lee S.-Y."/>
            <person name="Ryu B.-G."/>
            <person name="Han S.-S."/>
            <person name="Kang H.K."/>
            <person name="Choi H.W."/>
            <person name="Chung E.J."/>
            <person name="Choi K.-M."/>
        </authorList>
    </citation>
    <scope>NUCLEOTIDE SEQUENCE [LARGE SCALE GENOMIC DNA]</scope>
    <source>
        <strain evidence="2 3">NKJ218</strain>
    </source>
</reference>
<accession>A0ABX5SI41</accession>
<dbReference type="RefSeq" id="WP_013103141.1">
    <property type="nucleotide sequence ID" value="NZ_CP037939.1"/>
</dbReference>